<keyword evidence="3" id="KW-0813">Transport</keyword>
<organism evidence="8 10">
    <name type="scientific">Virgibacillus halodenitrificans</name>
    <name type="common">Bacillus halodenitrificans</name>
    <dbReference type="NCBI Taxonomy" id="1482"/>
    <lineage>
        <taxon>Bacteria</taxon>
        <taxon>Bacillati</taxon>
        <taxon>Bacillota</taxon>
        <taxon>Bacilli</taxon>
        <taxon>Bacillales</taxon>
        <taxon>Bacillaceae</taxon>
        <taxon>Virgibacillus</taxon>
    </lineage>
</organism>
<evidence type="ECO:0000256" key="5">
    <source>
        <dbReference type="SAM" id="MobiDB-lite"/>
    </source>
</evidence>
<dbReference type="SUPFAM" id="SSF53807">
    <property type="entry name" value="Helical backbone' metal receptor"/>
    <property type="match status" value="1"/>
</dbReference>
<feature type="region of interest" description="Disordered" evidence="5">
    <location>
        <begin position="24"/>
        <end position="56"/>
    </location>
</feature>
<dbReference type="KEGG" id="vhl:BME96_01925"/>
<dbReference type="InterPro" id="IPR051313">
    <property type="entry name" value="Bact_iron-sidero_bind"/>
</dbReference>
<comment type="similarity">
    <text evidence="2">Belongs to the bacterial solute-binding protein 8 family.</text>
</comment>
<dbReference type="InterPro" id="IPR002491">
    <property type="entry name" value="ABC_transptr_periplasmic_BD"/>
</dbReference>
<sequence length="325" mass="36107">MKKFLLLAVIAFIALFTVACGTSEEENKTSGSDEGSKKEESSEQSETITVKHELGETEVPKNPEKVVVFDFGMLDTMNKLGIEVTALPKKIIPEYLSEYNDEKYENVGSLKEPDFEKIAEIDPDLIIISGRQSDVYEQLKELAPTVYLGLDATRYMDSFKENVTTVGEIFGKEEEVKTELEDIEGLISSVNEKAEKLDKKALLLLANDDKISAYGPNSRFGLIHDVLGLPAADENIEASTHGMNVSFEYVVEQNPELLYVIDRSAAIGAEGSSAKQMVENELVENTTAYKNDDIYYLDPELWYLSGGGLISVKEMIKEVEASLEK</sequence>
<dbReference type="AlphaFoldDB" id="A0AAC9IXL9"/>
<dbReference type="PROSITE" id="PS50983">
    <property type="entry name" value="FE_B12_PBP"/>
    <property type="match status" value="1"/>
</dbReference>
<dbReference type="GeneID" id="71513137"/>
<dbReference type="PROSITE" id="PS51257">
    <property type="entry name" value="PROKAR_LIPOPROTEIN"/>
    <property type="match status" value="1"/>
</dbReference>
<dbReference type="RefSeq" id="WP_019379138.1">
    <property type="nucleotide sequence ID" value="NZ_CP017962.1"/>
</dbReference>
<evidence type="ECO:0000313" key="9">
    <source>
        <dbReference type="EMBL" id="MBD1223071.1"/>
    </source>
</evidence>
<dbReference type="GO" id="GO:0005886">
    <property type="term" value="C:plasma membrane"/>
    <property type="evidence" value="ECO:0007669"/>
    <property type="project" value="UniProtKB-SubCell"/>
</dbReference>
<protein>
    <submittedName>
        <fullName evidence="8 9">ABC transporter</fullName>
    </submittedName>
</protein>
<feature type="chain" id="PRO_5042277320" evidence="6">
    <location>
        <begin position="20"/>
        <end position="325"/>
    </location>
</feature>
<accession>A0AAC9IXL9</accession>
<feature type="signal peptide" evidence="6">
    <location>
        <begin position="1"/>
        <end position="19"/>
    </location>
</feature>
<reference evidence="8 10" key="1">
    <citation type="submission" date="2016-11" db="EMBL/GenBank/DDBJ databases">
        <title>Complete genome sequencing of Virgibacillus halodenitrificans PDB-F2.</title>
        <authorList>
            <person name="Sun Z."/>
            <person name="Zhou Y."/>
            <person name="Li H."/>
        </authorList>
    </citation>
    <scope>NUCLEOTIDE SEQUENCE [LARGE SCALE GENOMIC DNA]</scope>
    <source>
        <strain evidence="8 10">PDB-F2</strain>
    </source>
</reference>
<evidence type="ECO:0000256" key="6">
    <source>
        <dbReference type="SAM" id="SignalP"/>
    </source>
</evidence>
<reference evidence="9 11" key="2">
    <citation type="submission" date="2020-09" db="EMBL/GenBank/DDBJ databases">
        <title>Draft Genome Sequences of Oil-Oxidizing Bacteria Halomonas titanicae, Marinobacter lutaoensis, and Virgibacillus halodenitrificans Isolated from Highly Saline Environments.</title>
        <authorList>
            <person name="Grouzdev D.S."/>
            <person name="Sokolova D.S."/>
            <person name="Semenova E.M."/>
            <person name="Borzenkov I.A."/>
            <person name="Bidzhieva S.K."/>
            <person name="Poltaraus A.B."/>
            <person name="Nazina T.N."/>
        </authorList>
    </citation>
    <scope>NUCLEOTIDE SEQUENCE [LARGE SCALE GENOMIC DNA]</scope>
    <source>
        <strain evidence="9 11">VKM B-3472D</strain>
    </source>
</reference>
<name>A0AAC9IXL9_VIRHA</name>
<evidence type="ECO:0000256" key="3">
    <source>
        <dbReference type="ARBA" id="ARBA00022448"/>
    </source>
</evidence>
<dbReference type="CDD" id="cd01140">
    <property type="entry name" value="FatB"/>
    <property type="match status" value="1"/>
</dbReference>
<dbReference type="PANTHER" id="PTHR30532:SF28">
    <property type="entry name" value="PETROBACTIN-BINDING PROTEIN YCLQ"/>
    <property type="match status" value="1"/>
</dbReference>
<keyword evidence="4 6" id="KW-0732">Signal</keyword>
<evidence type="ECO:0000256" key="1">
    <source>
        <dbReference type="ARBA" id="ARBA00004193"/>
    </source>
</evidence>
<dbReference type="EMBL" id="JACWEZ010000005">
    <property type="protein sequence ID" value="MBD1223071.1"/>
    <property type="molecule type" value="Genomic_DNA"/>
</dbReference>
<dbReference type="Proteomes" id="UP000182945">
    <property type="component" value="Chromosome"/>
</dbReference>
<comment type="subcellular location">
    <subcellularLocation>
        <location evidence="1">Cell membrane</location>
        <topology evidence="1">Lipid-anchor</topology>
    </subcellularLocation>
</comment>
<dbReference type="PANTHER" id="PTHR30532">
    <property type="entry name" value="IRON III DICITRATE-BINDING PERIPLASMIC PROTEIN"/>
    <property type="match status" value="1"/>
</dbReference>
<gene>
    <name evidence="8" type="ORF">BME96_01925</name>
    <name evidence="9" type="ORF">IC602_10690</name>
</gene>
<dbReference type="GO" id="GO:0030288">
    <property type="term" value="C:outer membrane-bounded periplasmic space"/>
    <property type="evidence" value="ECO:0007669"/>
    <property type="project" value="TreeGrafter"/>
</dbReference>
<dbReference type="GO" id="GO:1901678">
    <property type="term" value="P:iron coordination entity transport"/>
    <property type="evidence" value="ECO:0007669"/>
    <property type="project" value="UniProtKB-ARBA"/>
</dbReference>
<dbReference type="EMBL" id="CP017962">
    <property type="protein sequence ID" value="APC47025.1"/>
    <property type="molecule type" value="Genomic_DNA"/>
</dbReference>
<evidence type="ECO:0000313" key="8">
    <source>
        <dbReference type="EMBL" id="APC47025.1"/>
    </source>
</evidence>
<evidence type="ECO:0000313" key="11">
    <source>
        <dbReference type="Proteomes" id="UP000621631"/>
    </source>
</evidence>
<feature type="domain" description="Fe/B12 periplasmic-binding" evidence="7">
    <location>
        <begin position="65"/>
        <end position="325"/>
    </location>
</feature>
<proteinExistence type="inferred from homology"/>
<dbReference type="Proteomes" id="UP000621631">
    <property type="component" value="Unassembled WGS sequence"/>
</dbReference>
<evidence type="ECO:0000259" key="7">
    <source>
        <dbReference type="PROSITE" id="PS50983"/>
    </source>
</evidence>
<evidence type="ECO:0000256" key="4">
    <source>
        <dbReference type="ARBA" id="ARBA00022729"/>
    </source>
</evidence>
<evidence type="ECO:0000313" key="10">
    <source>
        <dbReference type="Proteomes" id="UP000182945"/>
    </source>
</evidence>
<dbReference type="Gene3D" id="3.40.50.1980">
    <property type="entry name" value="Nitrogenase molybdenum iron protein domain"/>
    <property type="match status" value="2"/>
</dbReference>
<keyword evidence="11" id="KW-1185">Reference proteome</keyword>
<dbReference type="InterPro" id="IPR033870">
    <property type="entry name" value="FatB"/>
</dbReference>
<evidence type="ECO:0000256" key="2">
    <source>
        <dbReference type="ARBA" id="ARBA00008814"/>
    </source>
</evidence>
<dbReference type="Pfam" id="PF01497">
    <property type="entry name" value="Peripla_BP_2"/>
    <property type="match status" value="1"/>
</dbReference>